<proteinExistence type="predicted"/>
<accession>A0A6P1BKA6</accession>
<dbReference type="GO" id="GO:0003677">
    <property type="term" value="F:DNA binding"/>
    <property type="evidence" value="ECO:0007669"/>
    <property type="project" value="InterPro"/>
</dbReference>
<dbReference type="Gene3D" id="1.10.260.40">
    <property type="entry name" value="lambda repressor-like DNA-binding domains"/>
    <property type="match status" value="1"/>
</dbReference>
<dbReference type="AlphaFoldDB" id="A0A6P1BKA6"/>
<dbReference type="EMBL" id="VKHP01000100">
    <property type="protein sequence ID" value="NEU98639.1"/>
    <property type="molecule type" value="Genomic_DNA"/>
</dbReference>
<dbReference type="CDD" id="cd00093">
    <property type="entry name" value="HTH_XRE"/>
    <property type="match status" value="1"/>
</dbReference>
<dbReference type="PROSITE" id="PS50943">
    <property type="entry name" value="HTH_CROC1"/>
    <property type="match status" value="1"/>
</dbReference>
<gene>
    <name evidence="2" type="ORF">FNJ47_23120</name>
</gene>
<dbReference type="Pfam" id="PF01381">
    <property type="entry name" value="HTH_3"/>
    <property type="match status" value="1"/>
</dbReference>
<dbReference type="RefSeq" id="WP_163157148.1">
    <property type="nucleotide sequence ID" value="NZ_VKHP01000100.1"/>
</dbReference>
<dbReference type="SUPFAM" id="SSF47413">
    <property type="entry name" value="lambda repressor-like DNA-binding domains"/>
    <property type="match status" value="1"/>
</dbReference>
<evidence type="ECO:0000313" key="3">
    <source>
        <dbReference type="Proteomes" id="UP000468531"/>
    </source>
</evidence>
<dbReference type="InterPro" id="IPR001387">
    <property type="entry name" value="Cro/C1-type_HTH"/>
</dbReference>
<evidence type="ECO:0000313" key="2">
    <source>
        <dbReference type="EMBL" id="NEU98639.1"/>
    </source>
</evidence>
<evidence type="ECO:0000259" key="1">
    <source>
        <dbReference type="PROSITE" id="PS50943"/>
    </source>
</evidence>
<feature type="domain" description="HTH cro/C1-type" evidence="1">
    <location>
        <begin position="8"/>
        <end position="64"/>
    </location>
</feature>
<dbReference type="InterPro" id="IPR010982">
    <property type="entry name" value="Lambda_DNA-bd_dom_sf"/>
</dbReference>
<comment type="caution">
    <text evidence="2">The sequence shown here is derived from an EMBL/GenBank/DDBJ whole genome shotgun (WGS) entry which is preliminary data.</text>
</comment>
<dbReference type="Proteomes" id="UP000468531">
    <property type="component" value="Unassembled WGS sequence"/>
</dbReference>
<organism evidence="2 3">
    <name type="scientific">Bradyrhizobium uaiense</name>
    <dbReference type="NCBI Taxonomy" id="2594946"/>
    <lineage>
        <taxon>Bacteria</taxon>
        <taxon>Pseudomonadati</taxon>
        <taxon>Pseudomonadota</taxon>
        <taxon>Alphaproteobacteria</taxon>
        <taxon>Hyphomicrobiales</taxon>
        <taxon>Nitrobacteraceae</taxon>
        <taxon>Bradyrhizobium</taxon>
    </lineage>
</organism>
<keyword evidence="3" id="KW-1185">Reference proteome</keyword>
<name>A0A6P1BKA6_9BRAD</name>
<dbReference type="SMART" id="SM00530">
    <property type="entry name" value="HTH_XRE"/>
    <property type="match status" value="1"/>
</dbReference>
<protein>
    <submittedName>
        <fullName evidence="2">Helix-turn-helix transcriptional regulator</fullName>
    </submittedName>
</protein>
<sequence>MLIWARQIKAARCLVGWQQFELAVAAGVGIATIRRIERMTGAINAQFETVEKIRRALEGAGVQFIGEPSPGVCLRPK</sequence>
<reference evidence="2 3" key="1">
    <citation type="journal article" date="2020" name="Arch. Microbiol.">
        <title>Bradyrhizobium uaiense sp. nov., a new highly efficient cowpea symbiont.</title>
        <authorList>
            <person name="Cabral Michel D."/>
            <person name="Azarias Guimaraes A."/>
            <person name="Martins da Costa E."/>
            <person name="Soares de Carvalho T."/>
            <person name="Balsanelli E."/>
            <person name="Willems A."/>
            <person name="Maltempi de Souza E."/>
            <person name="de Souza Moreira F.M."/>
        </authorList>
    </citation>
    <scope>NUCLEOTIDE SEQUENCE [LARGE SCALE GENOMIC DNA]</scope>
    <source>
        <strain evidence="2 3">UFLA 03-164</strain>
    </source>
</reference>